<dbReference type="EMBL" id="HBGG01015598">
    <property type="protein sequence ID" value="CAD9205755.1"/>
    <property type="molecule type" value="Transcribed_RNA"/>
</dbReference>
<accession>A0A6U1GHG9</accession>
<evidence type="ECO:0000313" key="3">
    <source>
        <dbReference type="EMBL" id="CAD9205755.1"/>
    </source>
</evidence>
<gene>
    <name evidence="2" type="ORF">TCHU04912_LOCUS7990</name>
    <name evidence="3" type="ORF">TCHU04912_LOCUS7991</name>
</gene>
<protein>
    <submittedName>
        <fullName evidence="2">Uncharacterized protein</fullName>
    </submittedName>
</protein>
<name>A0A6U1GHG9_9CHLO</name>
<evidence type="ECO:0000256" key="1">
    <source>
        <dbReference type="SAM" id="MobiDB-lite"/>
    </source>
</evidence>
<reference evidence="2" key="1">
    <citation type="submission" date="2021-01" db="EMBL/GenBank/DDBJ databases">
        <authorList>
            <person name="Corre E."/>
            <person name="Pelletier E."/>
            <person name="Niang G."/>
            <person name="Scheremetjew M."/>
            <person name="Finn R."/>
            <person name="Kale V."/>
            <person name="Holt S."/>
            <person name="Cochrane G."/>
            <person name="Meng A."/>
            <person name="Brown T."/>
            <person name="Cohen L."/>
        </authorList>
    </citation>
    <scope>NUCLEOTIDE SEQUENCE</scope>
    <source>
        <strain evidence="2">PLY429</strain>
    </source>
</reference>
<proteinExistence type="predicted"/>
<evidence type="ECO:0000313" key="2">
    <source>
        <dbReference type="EMBL" id="CAD9205754.1"/>
    </source>
</evidence>
<feature type="region of interest" description="Disordered" evidence="1">
    <location>
        <begin position="1"/>
        <end position="31"/>
    </location>
</feature>
<dbReference type="EMBL" id="HBGG01015597">
    <property type="protein sequence ID" value="CAD9205754.1"/>
    <property type="molecule type" value="Transcribed_RNA"/>
</dbReference>
<dbReference type="AlphaFoldDB" id="A0A6U1GHG9"/>
<organism evidence="2">
    <name type="scientific">Tetraselmis chuii</name>
    <dbReference type="NCBI Taxonomy" id="63592"/>
    <lineage>
        <taxon>Eukaryota</taxon>
        <taxon>Viridiplantae</taxon>
        <taxon>Chlorophyta</taxon>
        <taxon>core chlorophytes</taxon>
        <taxon>Chlorodendrophyceae</taxon>
        <taxon>Chlorodendrales</taxon>
        <taxon>Chlorodendraceae</taxon>
        <taxon>Tetraselmis</taxon>
    </lineage>
</organism>
<sequence>MSPNTYHAVPAGDARDGLKAGSDTSPSDTDKSLFRLSDAYELMSEKGHNSVSLRAAEQVRIDFISSTVTVMDLPPPVVELDEASAHVFTGHRSQSAPPTASQKLTLEELEEAFSWI</sequence>